<dbReference type="Pfam" id="PF00004">
    <property type="entry name" value="AAA"/>
    <property type="match status" value="1"/>
</dbReference>
<proteinExistence type="predicted"/>
<accession>A0A8S5S1A6</accession>
<dbReference type="SMART" id="SM00382">
    <property type="entry name" value="AAA"/>
    <property type="match status" value="1"/>
</dbReference>
<evidence type="ECO:0000313" key="2">
    <source>
        <dbReference type="EMBL" id="DAF44797.1"/>
    </source>
</evidence>
<dbReference type="SUPFAM" id="SSF52540">
    <property type="entry name" value="P-loop containing nucleoside triphosphate hydrolases"/>
    <property type="match status" value="1"/>
</dbReference>
<feature type="domain" description="AAA+ ATPase" evidence="1">
    <location>
        <begin position="74"/>
        <end position="191"/>
    </location>
</feature>
<dbReference type="GO" id="GO:0005524">
    <property type="term" value="F:ATP binding"/>
    <property type="evidence" value="ECO:0007669"/>
    <property type="project" value="InterPro"/>
</dbReference>
<dbReference type="EMBL" id="BK032511">
    <property type="protein sequence ID" value="DAF44797.1"/>
    <property type="molecule type" value="Genomic_DNA"/>
</dbReference>
<name>A0A8S5S1A6_9CAUD</name>
<dbReference type="GO" id="GO:0016887">
    <property type="term" value="F:ATP hydrolysis activity"/>
    <property type="evidence" value="ECO:0007669"/>
    <property type="project" value="InterPro"/>
</dbReference>
<dbReference type="InterPro" id="IPR003593">
    <property type="entry name" value="AAA+_ATPase"/>
</dbReference>
<dbReference type="InterPro" id="IPR027417">
    <property type="entry name" value="P-loop_NTPase"/>
</dbReference>
<dbReference type="InterPro" id="IPR003959">
    <property type="entry name" value="ATPase_AAA_core"/>
</dbReference>
<organism evidence="2">
    <name type="scientific">Podoviridae sp. ct8Lf7</name>
    <dbReference type="NCBI Taxonomy" id="2827723"/>
    <lineage>
        <taxon>Viruses</taxon>
        <taxon>Duplodnaviria</taxon>
        <taxon>Heunggongvirae</taxon>
        <taxon>Uroviricota</taxon>
        <taxon>Caudoviricetes</taxon>
    </lineage>
</organism>
<reference evidence="2" key="1">
    <citation type="journal article" date="2021" name="Proc. Natl. Acad. Sci. U.S.A.">
        <title>A Catalog of Tens of Thousands of Viruses from Human Metagenomes Reveals Hidden Associations with Chronic Diseases.</title>
        <authorList>
            <person name="Tisza M.J."/>
            <person name="Buck C.B."/>
        </authorList>
    </citation>
    <scope>NUCLEOTIDE SEQUENCE</scope>
    <source>
        <strain evidence="2">Ct8Lf7</strain>
    </source>
</reference>
<protein>
    <recommendedName>
        <fullName evidence="1">AAA+ ATPase domain-containing protein</fullName>
    </recommendedName>
</protein>
<sequence>MSKIWTCSGNTYTRITSGYGVENHLPVGVYNIHLTMTGFHLERYADKFTFPHKIYGLQREFIDHVTKTFRSTEGNLGILLTGTKGTGKTVTAKELANQLNLPVIIVKDMDDNNQSMIEFLSDIDGDCILFLDEFEKNFDEEDSTILQIMDGVYNSNSRKVFLLTTNTLQVNENMIGRPSRIRYVKEFGNLDLGTVNEYLDDELKIPEARQNLLSFIDSLAISTIDILKAITSEVNIHGIEGLERAKSFFNVTVKNYEYFCLRATVDACDVYADKNRYTPREFVRAIEKTNNSRNEECHFGMIYHRTVSSSVKFESLKIGDFFDGDKIVDIDHKLGVVVVLYSSDLYYFWISNPDDRLSLYHKNSYNPL</sequence>
<evidence type="ECO:0000259" key="1">
    <source>
        <dbReference type="SMART" id="SM00382"/>
    </source>
</evidence>
<dbReference type="Gene3D" id="3.40.50.300">
    <property type="entry name" value="P-loop containing nucleotide triphosphate hydrolases"/>
    <property type="match status" value="1"/>
</dbReference>